<accession>A0AAN9TK00</accession>
<dbReference type="Proteomes" id="UP001367676">
    <property type="component" value="Unassembled WGS sequence"/>
</dbReference>
<name>A0AAN9TK00_9HEMI</name>
<dbReference type="EMBL" id="JBBCAQ010000014">
    <property type="protein sequence ID" value="KAK7598150.1"/>
    <property type="molecule type" value="Genomic_DNA"/>
</dbReference>
<keyword evidence="2" id="KW-1185">Reference proteome</keyword>
<organism evidence="1 2">
    <name type="scientific">Parthenolecanium corni</name>
    <dbReference type="NCBI Taxonomy" id="536013"/>
    <lineage>
        <taxon>Eukaryota</taxon>
        <taxon>Metazoa</taxon>
        <taxon>Ecdysozoa</taxon>
        <taxon>Arthropoda</taxon>
        <taxon>Hexapoda</taxon>
        <taxon>Insecta</taxon>
        <taxon>Pterygota</taxon>
        <taxon>Neoptera</taxon>
        <taxon>Paraneoptera</taxon>
        <taxon>Hemiptera</taxon>
        <taxon>Sternorrhyncha</taxon>
        <taxon>Coccoidea</taxon>
        <taxon>Coccidae</taxon>
        <taxon>Parthenolecanium</taxon>
    </lineage>
</organism>
<comment type="caution">
    <text evidence="1">The sequence shown here is derived from an EMBL/GenBank/DDBJ whole genome shotgun (WGS) entry which is preliminary data.</text>
</comment>
<evidence type="ECO:0000313" key="1">
    <source>
        <dbReference type="EMBL" id="KAK7598150.1"/>
    </source>
</evidence>
<proteinExistence type="predicted"/>
<dbReference type="AlphaFoldDB" id="A0AAN9TK00"/>
<gene>
    <name evidence="1" type="ORF">V9T40_006385</name>
</gene>
<evidence type="ECO:0000313" key="2">
    <source>
        <dbReference type="Proteomes" id="UP001367676"/>
    </source>
</evidence>
<protein>
    <submittedName>
        <fullName evidence="1">Uncharacterized protein</fullName>
    </submittedName>
</protein>
<sequence>MEYSTETVEIEEICEDGNPVKKFKQIVSGYDPTYITDWKNDTNFKSWVEKTKKGGESTAATNTTYQLDGGGTTELIEFATNETNDSVEVTTYRKTISTPTIPPVRNNRSGKRQIRVVDPNIQTFVCVEHNENISLDCRYCRIASGFKKKSTQRIVQNDEISSTGKVTVAIPKKDPDITPLTNVDVTSEANRDIYCTNSSGDISISNAVNKTVPPVKSIQKFRTEWLSLPEFKDWLIECKLSGDGDMSQAQCKICGTLLVNNSNNLIRHAISKKHMKNMELENRDLNVAPTDQVSHDDSKSSNAGCKEEIFGAYIASELKRIKNKKTYEEVKWKILQTLQTAAQKEADDQAKSSE</sequence>
<reference evidence="1 2" key="1">
    <citation type="submission" date="2024-03" db="EMBL/GenBank/DDBJ databases">
        <title>Adaptation during the transition from Ophiocordyceps entomopathogen to insect associate is accompanied by gene loss and intensified selection.</title>
        <authorList>
            <person name="Ward C.M."/>
            <person name="Onetto C.A."/>
            <person name="Borneman A.R."/>
        </authorList>
    </citation>
    <scope>NUCLEOTIDE SEQUENCE [LARGE SCALE GENOMIC DNA]</scope>
    <source>
        <strain evidence="1">AWRI1</strain>
        <tissue evidence="1">Single Adult Female</tissue>
    </source>
</reference>